<dbReference type="EMBL" id="CATWHI010000003">
    <property type="protein sequence ID" value="CAJ0740677.1"/>
    <property type="molecule type" value="Genomic_DNA"/>
</dbReference>
<proteinExistence type="predicted"/>
<dbReference type="GO" id="GO:0016020">
    <property type="term" value="C:membrane"/>
    <property type="evidence" value="ECO:0007669"/>
    <property type="project" value="UniProtKB-UniRule"/>
</dbReference>
<dbReference type="GO" id="GO:0071732">
    <property type="term" value="P:cellular response to nitric oxide"/>
    <property type="evidence" value="ECO:0007669"/>
    <property type="project" value="UniProtKB-ARBA"/>
</dbReference>
<dbReference type="Pfam" id="PF00990">
    <property type="entry name" value="GGDEF"/>
    <property type="match status" value="1"/>
</dbReference>
<dbReference type="InterPro" id="IPR001633">
    <property type="entry name" value="EAL_dom"/>
</dbReference>
<keyword evidence="2" id="KW-0472">Membrane</keyword>
<protein>
    <submittedName>
        <fullName evidence="6">Signaling protein</fullName>
    </submittedName>
</protein>
<dbReference type="InterPro" id="IPR052155">
    <property type="entry name" value="Biofilm_reg_signaling"/>
</dbReference>
<organism evidence="6 7">
    <name type="scientific">Ralstonia edaphi</name>
    <dbReference type="NCBI Taxonomy" id="3058599"/>
    <lineage>
        <taxon>Bacteria</taxon>
        <taxon>Pseudomonadati</taxon>
        <taxon>Pseudomonadota</taxon>
        <taxon>Betaproteobacteria</taxon>
        <taxon>Burkholderiales</taxon>
        <taxon>Burkholderiaceae</taxon>
        <taxon>Ralstonia</taxon>
    </lineage>
</organism>
<dbReference type="Pfam" id="PF00563">
    <property type="entry name" value="EAL"/>
    <property type="match status" value="1"/>
</dbReference>
<dbReference type="PROSITE" id="PS50924">
    <property type="entry name" value="MHYT"/>
    <property type="match status" value="1"/>
</dbReference>
<comment type="caution">
    <text evidence="6">The sequence shown here is derived from an EMBL/GenBank/DDBJ whole genome shotgun (WGS) entry which is preliminary data.</text>
</comment>
<dbReference type="PANTHER" id="PTHR44757">
    <property type="entry name" value="DIGUANYLATE CYCLASE DGCP"/>
    <property type="match status" value="1"/>
</dbReference>
<dbReference type="CDD" id="cd01949">
    <property type="entry name" value="GGDEF"/>
    <property type="match status" value="1"/>
</dbReference>
<feature type="domain" description="GGDEF" evidence="4">
    <location>
        <begin position="293"/>
        <end position="425"/>
    </location>
</feature>
<dbReference type="GO" id="GO:0071111">
    <property type="term" value="F:cyclic-guanylate-specific phosphodiesterase activity"/>
    <property type="evidence" value="ECO:0007669"/>
    <property type="project" value="UniProtKB-EC"/>
</dbReference>
<dbReference type="Gene3D" id="3.20.20.450">
    <property type="entry name" value="EAL domain"/>
    <property type="match status" value="1"/>
</dbReference>
<accession>A0AB72X2M2</accession>
<dbReference type="Proteomes" id="UP001189225">
    <property type="component" value="Unassembled WGS sequence"/>
</dbReference>
<keyword evidence="2" id="KW-0812">Transmembrane</keyword>
<dbReference type="InterPro" id="IPR035919">
    <property type="entry name" value="EAL_sf"/>
</dbReference>
<dbReference type="RefSeq" id="WP_316900159.1">
    <property type="nucleotide sequence ID" value="NZ_CATWHI010000003.1"/>
</dbReference>
<dbReference type="Gene3D" id="3.30.70.270">
    <property type="match status" value="1"/>
</dbReference>
<dbReference type="FunFam" id="3.30.70.270:FF:000001">
    <property type="entry name" value="Diguanylate cyclase domain protein"/>
    <property type="match status" value="1"/>
</dbReference>
<dbReference type="SUPFAM" id="SSF141868">
    <property type="entry name" value="EAL domain-like"/>
    <property type="match status" value="1"/>
</dbReference>
<dbReference type="PROSITE" id="PS50887">
    <property type="entry name" value="GGDEF"/>
    <property type="match status" value="1"/>
</dbReference>
<feature type="domain" description="EAL" evidence="3">
    <location>
        <begin position="434"/>
        <end position="685"/>
    </location>
</feature>
<feature type="transmembrane region" description="Helical" evidence="2">
    <location>
        <begin position="175"/>
        <end position="195"/>
    </location>
</feature>
<feature type="transmembrane region" description="Helical" evidence="2">
    <location>
        <begin position="41"/>
        <end position="66"/>
    </location>
</feature>
<dbReference type="SMART" id="SM00052">
    <property type="entry name" value="EAL"/>
    <property type="match status" value="1"/>
</dbReference>
<keyword evidence="7" id="KW-1185">Reference proteome</keyword>
<evidence type="ECO:0000256" key="2">
    <source>
        <dbReference type="PROSITE-ProRule" id="PRU00244"/>
    </source>
</evidence>
<dbReference type="PANTHER" id="PTHR44757:SF2">
    <property type="entry name" value="BIOFILM ARCHITECTURE MAINTENANCE PROTEIN MBAA"/>
    <property type="match status" value="1"/>
</dbReference>
<feature type="transmembrane region" description="Helical" evidence="2">
    <location>
        <begin position="143"/>
        <end position="163"/>
    </location>
</feature>
<name>A0AB72X2M2_9RALS</name>
<keyword evidence="2" id="KW-1133">Transmembrane helix</keyword>
<feature type="transmembrane region" description="Helical" evidence="2">
    <location>
        <begin position="104"/>
        <end position="123"/>
    </location>
</feature>
<feature type="domain" description="MHYT" evidence="5">
    <location>
        <begin position="6"/>
        <end position="199"/>
    </location>
</feature>
<evidence type="ECO:0000256" key="1">
    <source>
        <dbReference type="ARBA" id="ARBA00051114"/>
    </source>
</evidence>
<feature type="transmembrane region" description="Helical" evidence="2">
    <location>
        <begin position="215"/>
        <end position="237"/>
    </location>
</feature>
<reference evidence="6 7" key="1">
    <citation type="submission" date="2023-07" db="EMBL/GenBank/DDBJ databases">
        <authorList>
            <person name="Peeters C."/>
        </authorList>
    </citation>
    <scope>NUCLEOTIDE SEQUENCE [LARGE SCALE GENOMIC DNA]</scope>
    <source>
        <strain evidence="6 7">R-16034</strain>
    </source>
</reference>
<evidence type="ECO:0000313" key="6">
    <source>
        <dbReference type="EMBL" id="CAJ0740677.1"/>
    </source>
</evidence>
<dbReference type="PROSITE" id="PS50883">
    <property type="entry name" value="EAL"/>
    <property type="match status" value="1"/>
</dbReference>
<dbReference type="NCBIfam" id="TIGR00254">
    <property type="entry name" value="GGDEF"/>
    <property type="match status" value="1"/>
</dbReference>
<dbReference type="SMART" id="SM00267">
    <property type="entry name" value="GGDEF"/>
    <property type="match status" value="1"/>
</dbReference>
<dbReference type="SUPFAM" id="SSF55073">
    <property type="entry name" value="Nucleotide cyclase"/>
    <property type="match status" value="1"/>
</dbReference>
<evidence type="ECO:0000259" key="3">
    <source>
        <dbReference type="PROSITE" id="PS50883"/>
    </source>
</evidence>
<dbReference type="Pfam" id="PF03707">
    <property type="entry name" value="MHYT"/>
    <property type="match status" value="3"/>
</dbReference>
<feature type="transmembrane region" description="Helical" evidence="2">
    <location>
        <begin position="6"/>
        <end position="29"/>
    </location>
</feature>
<comment type="catalytic activity">
    <reaction evidence="1">
        <text>3',3'-c-di-GMP + H2O = 5'-phosphoguanylyl(3'-&gt;5')guanosine + H(+)</text>
        <dbReference type="Rhea" id="RHEA:24902"/>
        <dbReference type="ChEBI" id="CHEBI:15377"/>
        <dbReference type="ChEBI" id="CHEBI:15378"/>
        <dbReference type="ChEBI" id="CHEBI:58754"/>
        <dbReference type="ChEBI" id="CHEBI:58805"/>
        <dbReference type="EC" id="3.1.4.52"/>
    </reaction>
    <physiologicalReaction direction="left-to-right" evidence="1">
        <dbReference type="Rhea" id="RHEA:24903"/>
    </physiologicalReaction>
</comment>
<feature type="transmembrane region" description="Helical" evidence="2">
    <location>
        <begin position="78"/>
        <end position="97"/>
    </location>
</feature>
<dbReference type="AlphaFoldDB" id="A0AB72X2M2"/>
<dbReference type="InterPro" id="IPR005330">
    <property type="entry name" value="MHYT_dom"/>
</dbReference>
<evidence type="ECO:0000313" key="7">
    <source>
        <dbReference type="Proteomes" id="UP001189225"/>
    </source>
</evidence>
<dbReference type="FunFam" id="3.20.20.450:FF:000001">
    <property type="entry name" value="Cyclic di-GMP phosphodiesterase yahA"/>
    <property type="match status" value="1"/>
</dbReference>
<dbReference type="InterPro" id="IPR029787">
    <property type="entry name" value="Nucleotide_cyclase"/>
</dbReference>
<evidence type="ECO:0000259" key="5">
    <source>
        <dbReference type="PROSITE" id="PS50924"/>
    </source>
</evidence>
<gene>
    <name evidence="6" type="ORF">R16034_02254</name>
</gene>
<sequence>MLATSYNPLLVLLSLFVAILASYTALDMAGRVVTAQGRAALWWLVGGASAMGLGIWSMHFVGMLALNLPIPVGYDVGITLASLSIGIGASAFALWLVSRRELPWPRLAGGALLMGAGVAGMHYTGMAALRMNPGIQYDPARFGLSIVIAVLASGVALGIAFRLRRQSRRVRALRAGSAVVMGVAIVGMHYTGMSAASFPFGSVCGAAHTGASADWLALVIIIVTLAVLAIALIISVLDLRMEARTALLANSLAAANKELAYLALHDNLTKLSNRVLLEDRLTQAIRTADREKRRFALMFMDLDGFKAVNDVYGHHVGDLLLIDVAQRIGARVRQQDTVARVGGDEFVVLAYVDDPEDAGTLADALLQVVREPFMAGGHELRVSTSIGIAIYPGDGGNQHDLLTNADAAMYHAKGLGRNAYSFFEPSMNADVHQQLQLVQDLRRAVERHELVLHYQPKFNAPNGPIMGVEALVRWQHPQRGLVPADEFIPLAEKTGLIVPLGAWVLDEACRQMAQWHREGRTGWTVAVNLSALQFSHAALIDTVRDTLARHALDPRSLTLEITESTAMRDVDASLQILQQLDAMGVRISIDDFGTGYSSLLYLKRLPASELKIDRGFVRDLAHDTEDAAIVSAIVALGQTLNLRIVAEGVETAEQQAFLTRLGCHSLQGYLLGRPMTAESLSAAMA</sequence>
<evidence type="ECO:0000259" key="4">
    <source>
        <dbReference type="PROSITE" id="PS50887"/>
    </source>
</evidence>
<dbReference type="InterPro" id="IPR043128">
    <property type="entry name" value="Rev_trsase/Diguanyl_cyclase"/>
</dbReference>
<dbReference type="InterPro" id="IPR000160">
    <property type="entry name" value="GGDEF_dom"/>
</dbReference>
<dbReference type="CDD" id="cd01948">
    <property type="entry name" value="EAL"/>
    <property type="match status" value="1"/>
</dbReference>